<feature type="region of interest" description="Disordered" evidence="12">
    <location>
        <begin position="1"/>
        <end position="39"/>
    </location>
</feature>
<evidence type="ECO:0000256" key="4">
    <source>
        <dbReference type="ARBA" id="ARBA00022692"/>
    </source>
</evidence>
<comment type="similarity">
    <text evidence="2">Belongs to the Tom22 family.</text>
</comment>
<dbReference type="AlphaFoldDB" id="G7E9R9"/>
<dbReference type="eggNOG" id="KOG4111">
    <property type="taxonomic scope" value="Eukaryota"/>
</dbReference>
<evidence type="ECO:0000256" key="10">
    <source>
        <dbReference type="ARBA" id="ARBA00023136"/>
    </source>
</evidence>
<reference evidence="13 14" key="1">
    <citation type="journal article" date="2011" name="J. Gen. Appl. Microbiol.">
        <title>Draft genome sequencing of the enigmatic basidiomycete Mixia osmundae.</title>
        <authorList>
            <person name="Nishida H."/>
            <person name="Nagatsuka Y."/>
            <person name="Sugiyama J."/>
        </authorList>
    </citation>
    <scope>NUCLEOTIDE SEQUENCE [LARGE SCALE GENOMIC DNA]</scope>
    <source>
        <strain evidence="14">CBS 9802 / IAM 14324 / JCM 22182 / KY 12970</strain>
    </source>
</reference>
<dbReference type="OrthoDB" id="10016939at2759"/>
<evidence type="ECO:0000256" key="2">
    <source>
        <dbReference type="ARBA" id="ARBA00009874"/>
    </source>
</evidence>
<keyword evidence="3" id="KW-0813">Transport</keyword>
<evidence type="ECO:0000256" key="3">
    <source>
        <dbReference type="ARBA" id="ARBA00022448"/>
    </source>
</evidence>
<dbReference type="InterPro" id="IPR005683">
    <property type="entry name" value="Tom22"/>
</dbReference>
<keyword evidence="8" id="KW-0811">Translocation</keyword>
<protein>
    <recommendedName>
        <fullName evidence="15">Mitochondrial import receptor subunit tom22</fullName>
    </recommendedName>
</protein>
<dbReference type="FunCoup" id="G7E9R9">
    <property type="interactions" value="113"/>
</dbReference>
<evidence type="ECO:0000256" key="1">
    <source>
        <dbReference type="ARBA" id="ARBA00004572"/>
    </source>
</evidence>
<evidence type="ECO:0000256" key="12">
    <source>
        <dbReference type="SAM" id="MobiDB-lite"/>
    </source>
</evidence>
<reference evidence="13 14" key="2">
    <citation type="journal article" date="2012" name="Open Biol.">
        <title>Characteristics of nucleosomes and linker DNA regions on the genome of the basidiomycete Mixia osmundae revealed by mono- and dinucleosome mapping.</title>
        <authorList>
            <person name="Nishida H."/>
            <person name="Kondo S."/>
            <person name="Matsumoto T."/>
            <person name="Suzuki Y."/>
            <person name="Yoshikawa H."/>
            <person name="Taylor T.D."/>
            <person name="Sugiyama J."/>
        </authorList>
    </citation>
    <scope>NUCLEOTIDE SEQUENCE [LARGE SCALE GENOMIC DNA]</scope>
    <source>
        <strain evidence="14">CBS 9802 / IAM 14324 / JCM 22182 / KY 12970</strain>
    </source>
</reference>
<name>G7E9R9_MIXOS</name>
<dbReference type="OMA" id="QGAQHML"/>
<keyword evidence="7" id="KW-1133">Transmembrane helix</keyword>
<keyword evidence="6" id="KW-0653">Protein transport</keyword>
<proteinExistence type="inferred from homology"/>
<keyword evidence="4" id="KW-0812">Transmembrane</keyword>
<evidence type="ECO:0000256" key="11">
    <source>
        <dbReference type="ARBA" id="ARBA00023170"/>
    </source>
</evidence>
<dbReference type="PANTHER" id="PTHR12504">
    <property type="entry name" value="MITOCHONDRIAL IMPORT RECEPTOR SUBUNIT TOM22"/>
    <property type="match status" value="1"/>
</dbReference>
<dbReference type="PANTHER" id="PTHR12504:SF0">
    <property type="entry name" value="MITOCHONDRIAL IMPORT RECEPTOR SUBUNIT TOM22 HOMOLOG"/>
    <property type="match status" value="1"/>
</dbReference>
<dbReference type="RefSeq" id="XP_014568622.1">
    <property type="nucleotide sequence ID" value="XM_014713136.1"/>
</dbReference>
<sequence>MVIISEVRDPQQGGRPLTEEQSDDEGSFVTEEDDLSDRSDADFTFQQANGRSLEKKQARFAQDDLLDDGDEDDVDSIVPWSKEDETLGDRIYALKGIVPPETRKSIMSTWTKTTGIAFTGGRWAGNALWIITTSAVLVGLPLALSIEAESMYVQQEKEYQLMQQGGSQLLAPGTTYGAPAAGQPAAAKGLVPPGF</sequence>
<evidence type="ECO:0000313" key="14">
    <source>
        <dbReference type="Proteomes" id="UP000009131"/>
    </source>
</evidence>
<dbReference type="CDD" id="cd22884">
    <property type="entry name" value="TOM22"/>
    <property type="match status" value="1"/>
</dbReference>
<dbReference type="GO" id="GO:0005741">
    <property type="term" value="C:mitochondrial outer membrane"/>
    <property type="evidence" value="ECO:0007669"/>
    <property type="project" value="UniProtKB-SubCell"/>
</dbReference>
<dbReference type="Proteomes" id="UP000009131">
    <property type="component" value="Unassembled WGS sequence"/>
</dbReference>
<dbReference type="Pfam" id="PF04281">
    <property type="entry name" value="Tom22"/>
    <property type="match status" value="1"/>
</dbReference>
<comment type="caution">
    <text evidence="13">The sequence shown here is derived from an EMBL/GenBank/DDBJ whole genome shotgun (WGS) entry which is preliminary data.</text>
</comment>
<keyword evidence="9" id="KW-0496">Mitochondrion</keyword>
<feature type="compositionally biased region" description="Acidic residues" evidence="12">
    <location>
        <begin position="20"/>
        <end position="35"/>
    </location>
</feature>
<evidence type="ECO:0000256" key="6">
    <source>
        <dbReference type="ARBA" id="ARBA00022927"/>
    </source>
</evidence>
<dbReference type="InParanoid" id="G7E9R9"/>
<evidence type="ECO:0000256" key="5">
    <source>
        <dbReference type="ARBA" id="ARBA00022787"/>
    </source>
</evidence>
<comment type="subcellular location">
    <subcellularLocation>
        <location evidence="1">Mitochondrion outer membrane</location>
        <topology evidence="1">Single-pass membrane protein</topology>
    </subcellularLocation>
</comment>
<evidence type="ECO:0000256" key="7">
    <source>
        <dbReference type="ARBA" id="ARBA00022989"/>
    </source>
</evidence>
<dbReference type="EMBL" id="BABT02000220">
    <property type="protein sequence ID" value="GAA99388.1"/>
    <property type="molecule type" value="Genomic_DNA"/>
</dbReference>
<organism evidence="13 14">
    <name type="scientific">Mixia osmundae (strain CBS 9802 / IAM 14324 / JCM 22182 / KY 12970)</name>
    <dbReference type="NCBI Taxonomy" id="764103"/>
    <lineage>
        <taxon>Eukaryota</taxon>
        <taxon>Fungi</taxon>
        <taxon>Dikarya</taxon>
        <taxon>Basidiomycota</taxon>
        <taxon>Pucciniomycotina</taxon>
        <taxon>Mixiomycetes</taxon>
        <taxon>Mixiales</taxon>
        <taxon>Mixiaceae</taxon>
        <taxon>Mixia</taxon>
    </lineage>
</organism>
<gene>
    <name evidence="13" type="primary">Mo06085</name>
    <name evidence="13" type="ORF">E5Q_06085</name>
</gene>
<dbReference type="HOGENOM" id="CLU_094333_0_0_1"/>
<evidence type="ECO:0000256" key="9">
    <source>
        <dbReference type="ARBA" id="ARBA00023128"/>
    </source>
</evidence>
<accession>G7E9R9</accession>
<dbReference type="GO" id="GO:0006886">
    <property type="term" value="P:intracellular protein transport"/>
    <property type="evidence" value="ECO:0007669"/>
    <property type="project" value="InterPro"/>
</dbReference>
<keyword evidence="14" id="KW-1185">Reference proteome</keyword>
<keyword evidence="10" id="KW-0472">Membrane</keyword>
<evidence type="ECO:0000256" key="8">
    <source>
        <dbReference type="ARBA" id="ARBA00023010"/>
    </source>
</evidence>
<dbReference type="STRING" id="764103.G7E9R9"/>
<evidence type="ECO:0000313" key="13">
    <source>
        <dbReference type="EMBL" id="GAA99388.1"/>
    </source>
</evidence>
<keyword evidence="5" id="KW-1000">Mitochondrion outer membrane</keyword>
<evidence type="ECO:0008006" key="15">
    <source>
        <dbReference type="Google" id="ProtNLM"/>
    </source>
</evidence>
<keyword evidence="11" id="KW-0675">Receptor</keyword>